<name>A0A927KAA5_9ACTN</name>
<dbReference type="Gene3D" id="3.20.20.100">
    <property type="entry name" value="NADP-dependent oxidoreductase domain"/>
    <property type="match status" value="1"/>
</dbReference>
<proteinExistence type="predicted"/>
<dbReference type="InterPro" id="IPR050791">
    <property type="entry name" value="Aldo-Keto_reductase"/>
</dbReference>
<dbReference type="PRINTS" id="PR00069">
    <property type="entry name" value="ALDKETRDTASE"/>
</dbReference>
<evidence type="ECO:0000313" key="4">
    <source>
        <dbReference type="Proteomes" id="UP000616839"/>
    </source>
</evidence>
<dbReference type="RefSeq" id="WP_192143822.1">
    <property type="nucleotide sequence ID" value="NZ_JACYXZ010000003.1"/>
</dbReference>
<comment type="caution">
    <text evidence="3">The sequence shown here is derived from an EMBL/GenBank/DDBJ whole genome shotgun (WGS) entry which is preliminary data.</text>
</comment>
<evidence type="ECO:0000259" key="2">
    <source>
        <dbReference type="Pfam" id="PF00248"/>
    </source>
</evidence>
<dbReference type="SUPFAM" id="SSF51430">
    <property type="entry name" value="NAD(P)-linked oxidoreductase"/>
    <property type="match status" value="1"/>
</dbReference>
<keyword evidence="4" id="KW-1185">Reference proteome</keyword>
<gene>
    <name evidence="3" type="ORF">IE331_12945</name>
</gene>
<dbReference type="PANTHER" id="PTHR43625">
    <property type="entry name" value="AFLATOXIN B1 ALDEHYDE REDUCTASE"/>
    <property type="match status" value="1"/>
</dbReference>
<dbReference type="InterPro" id="IPR036812">
    <property type="entry name" value="NAD(P)_OxRdtase_dom_sf"/>
</dbReference>
<dbReference type="InterPro" id="IPR020471">
    <property type="entry name" value="AKR"/>
</dbReference>
<dbReference type="PANTHER" id="PTHR43625:SF40">
    <property type="entry name" value="ALDO-KETO REDUCTASE YAKC [NADP(+)]"/>
    <property type="match status" value="1"/>
</dbReference>
<accession>A0A927KAA5</accession>
<dbReference type="Proteomes" id="UP000616839">
    <property type="component" value="Unassembled WGS sequence"/>
</dbReference>
<dbReference type="GO" id="GO:0016491">
    <property type="term" value="F:oxidoreductase activity"/>
    <property type="evidence" value="ECO:0007669"/>
    <property type="project" value="UniProtKB-KW"/>
</dbReference>
<dbReference type="EMBL" id="JACYXZ010000003">
    <property type="protein sequence ID" value="MBD8870535.1"/>
    <property type="molecule type" value="Genomic_DNA"/>
</dbReference>
<dbReference type="AlphaFoldDB" id="A0A927KAA5"/>
<dbReference type="Pfam" id="PF00248">
    <property type="entry name" value="Aldo_ket_red"/>
    <property type="match status" value="1"/>
</dbReference>
<dbReference type="CDD" id="cd19088">
    <property type="entry name" value="AKR_AKR13B1"/>
    <property type="match status" value="1"/>
</dbReference>
<protein>
    <submittedName>
        <fullName evidence="3">Aldo/keto reductase</fullName>
    </submittedName>
</protein>
<dbReference type="GO" id="GO:0005737">
    <property type="term" value="C:cytoplasm"/>
    <property type="evidence" value="ECO:0007669"/>
    <property type="project" value="TreeGrafter"/>
</dbReference>
<reference evidence="3" key="1">
    <citation type="submission" date="2020-09" db="EMBL/GenBank/DDBJ databases">
        <title>Nocardioides sp. strain MJB4 16S ribosomal RNA gene Genome sequencing and assembly.</title>
        <authorList>
            <person name="Kim I."/>
        </authorList>
    </citation>
    <scope>NUCLEOTIDE SEQUENCE</scope>
    <source>
        <strain evidence="3">MJB4</strain>
    </source>
</reference>
<keyword evidence="1" id="KW-0560">Oxidoreductase</keyword>
<organism evidence="3 4">
    <name type="scientific">Nocardioides donggukensis</name>
    <dbReference type="NCBI Taxonomy" id="2774019"/>
    <lineage>
        <taxon>Bacteria</taxon>
        <taxon>Bacillati</taxon>
        <taxon>Actinomycetota</taxon>
        <taxon>Actinomycetes</taxon>
        <taxon>Propionibacteriales</taxon>
        <taxon>Nocardioidaceae</taxon>
        <taxon>Nocardioides</taxon>
    </lineage>
</organism>
<dbReference type="InterPro" id="IPR023210">
    <property type="entry name" value="NADP_OxRdtase_dom"/>
</dbReference>
<evidence type="ECO:0000313" key="3">
    <source>
        <dbReference type="EMBL" id="MBD8870535.1"/>
    </source>
</evidence>
<feature type="domain" description="NADP-dependent oxidoreductase" evidence="2">
    <location>
        <begin position="14"/>
        <end position="286"/>
    </location>
</feature>
<sequence>MRRRRIGERTVSAIGLGAMPLSRPRTSTGELPPRAEAIATVHAALDAGIDLIDTADCYAPDDTGLGHNEVLVGAALRAAGSPDVLVATKGGIRRDGSAWPVSGRPEWIRKALEGSLSRLRVEAIGLYQSHRPDPEVPYAETMGAFRQAYDDGLVERVGISNADPAQIREARSVLGDALVSVQNEYSPRFRSSEEEIDLCEQLDLAFLPWSPLGGMREGRELGARHQPFADVAQAHGVSPHQVCLAWMLARSPVLVPIPGASRPASITDCAAAVHLRLTDEELARLNGSDGPEGS</sequence>
<evidence type="ECO:0000256" key="1">
    <source>
        <dbReference type="ARBA" id="ARBA00023002"/>
    </source>
</evidence>